<keyword evidence="1" id="KW-0436">Ligase</keyword>
<dbReference type="GO" id="GO:0070740">
    <property type="term" value="F:tubulin-glutamic acid ligase activity"/>
    <property type="evidence" value="ECO:0007669"/>
    <property type="project" value="TreeGrafter"/>
</dbReference>
<dbReference type="Proteomes" id="UP000272942">
    <property type="component" value="Unassembled WGS sequence"/>
</dbReference>
<dbReference type="Gene3D" id="3.30.470.20">
    <property type="entry name" value="ATP-grasp fold, B domain"/>
    <property type="match status" value="1"/>
</dbReference>
<keyword evidence="2" id="KW-0547">Nucleotide-binding</keyword>
<evidence type="ECO:0000256" key="3">
    <source>
        <dbReference type="ARBA" id="ARBA00022840"/>
    </source>
</evidence>
<dbReference type="WBParaSite" id="ECPE_0000366401-mRNA-1">
    <property type="protein sequence ID" value="ECPE_0000366401-mRNA-1"/>
    <property type="gene ID" value="ECPE_0000366401"/>
</dbReference>
<gene>
    <name evidence="4" type="ORF">ECPE_LOCUS3661</name>
</gene>
<dbReference type="AlphaFoldDB" id="A0A183A9M6"/>
<evidence type="ECO:0000313" key="6">
    <source>
        <dbReference type="WBParaSite" id="ECPE_0000366401-mRNA-1"/>
    </source>
</evidence>
<keyword evidence="5" id="KW-1185">Reference proteome</keyword>
<dbReference type="OrthoDB" id="277439at2759"/>
<sequence length="273" mass="30642">MFVSIPNAYEVFGFDILIDAQLRPWLIEVNANPSLACDCIIDEMVKKPLLKSVLEMLELHPPPQHHDKSMTFLDKRTPSVFKMKSRTLPHLTSRSGAQTRSCSIQEKQCTLPLYGSGSEHLVRELLSLGKRFSEFIQAYSQITPTVTQGGTTINQSTLRKAALDLIRPYGELSETKLIKDKFFAATPAPTRLDDDRTGSRIIPLSFGQLKLAFPFNLVTRIACAKERGAYPDVKLIVRATSRMITHVTRVSKQSEAKIDPKFMDIPAVWGIQP</sequence>
<dbReference type="EMBL" id="UZAN01040581">
    <property type="protein sequence ID" value="VDP70165.1"/>
    <property type="molecule type" value="Genomic_DNA"/>
</dbReference>
<organism evidence="6">
    <name type="scientific">Echinostoma caproni</name>
    <dbReference type="NCBI Taxonomy" id="27848"/>
    <lineage>
        <taxon>Eukaryota</taxon>
        <taxon>Metazoa</taxon>
        <taxon>Spiralia</taxon>
        <taxon>Lophotrochozoa</taxon>
        <taxon>Platyhelminthes</taxon>
        <taxon>Trematoda</taxon>
        <taxon>Digenea</taxon>
        <taxon>Plagiorchiida</taxon>
        <taxon>Echinostomata</taxon>
        <taxon>Echinostomatoidea</taxon>
        <taxon>Echinostomatidae</taxon>
        <taxon>Echinostoma</taxon>
    </lineage>
</organism>
<dbReference type="GO" id="GO:0005524">
    <property type="term" value="F:ATP binding"/>
    <property type="evidence" value="ECO:0007669"/>
    <property type="project" value="UniProtKB-KW"/>
</dbReference>
<proteinExistence type="predicted"/>
<evidence type="ECO:0000256" key="1">
    <source>
        <dbReference type="ARBA" id="ARBA00022598"/>
    </source>
</evidence>
<dbReference type="InterPro" id="IPR004344">
    <property type="entry name" value="TTL/TTLL_fam"/>
</dbReference>
<reference evidence="6" key="1">
    <citation type="submission" date="2016-06" db="UniProtKB">
        <authorList>
            <consortium name="WormBaseParasite"/>
        </authorList>
    </citation>
    <scope>IDENTIFICATION</scope>
</reference>
<dbReference type="GO" id="GO:0015631">
    <property type="term" value="F:tubulin binding"/>
    <property type="evidence" value="ECO:0007669"/>
    <property type="project" value="TreeGrafter"/>
</dbReference>
<dbReference type="Pfam" id="PF03133">
    <property type="entry name" value="TTL"/>
    <property type="match status" value="1"/>
</dbReference>
<dbReference type="PROSITE" id="PS51221">
    <property type="entry name" value="TTL"/>
    <property type="match status" value="1"/>
</dbReference>
<keyword evidence="3" id="KW-0067">ATP-binding</keyword>
<accession>A0A183A9M6</accession>
<dbReference type="GO" id="GO:0036064">
    <property type="term" value="C:ciliary basal body"/>
    <property type="evidence" value="ECO:0007669"/>
    <property type="project" value="TreeGrafter"/>
</dbReference>
<dbReference type="PANTHER" id="PTHR12241">
    <property type="entry name" value="TUBULIN POLYGLUTAMYLASE"/>
    <property type="match status" value="1"/>
</dbReference>
<reference evidence="4 5" key="2">
    <citation type="submission" date="2018-11" db="EMBL/GenBank/DDBJ databases">
        <authorList>
            <consortium name="Pathogen Informatics"/>
        </authorList>
    </citation>
    <scope>NUCLEOTIDE SEQUENCE [LARGE SCALE GENOMIC DNA]</scope>
    <source>
        <strain evidence="4 5">Egypt</strain>
    </source>
</reference>
<evidence type="ECO:0000313" key="4">
    <source>
        <dbReference type="EMBL" id="VDP70165.1"/>
    </source>
</evidence>
<name>A0A183A9M6_9TREM</name>
<evidence type="ECO:0000256" key="2">
    <source>
        <dbReference type="ARBA" id="ARBA00022741"/>
    </source>
</evidence>
<protein>
    <submittedName>
        <fullName evidence="6">Tubulin polyglutamylase TTLL4</fullName>
    </submittedName>
</protein>
<dbReference type="GO" id="GO:0000226">
    <property type="term" value="P:microtubule cytoskeleton organization"/>
    <property type="evidence" value="ECO:0007669"/>
    <property type="project" value="TreeGrafter"/>
</dbReference>
<evidence type="ECO:0000313" key="5">
    <source>
        <dbReference type="Proteomes" id="UP000272942"/>
    </source>
</evidence>